<evidence type="ECO:0000313" key="9">
    <source>
        <dbReference type="EMBL" id="KAK1765855.1"/>
    </source>
</evidence>
<feature type="compositionally biased region" description="Polar residues" evidence="8">
    <location>
        <begin position="88"/>
        <end position="128"/>
    </location>
</feature>
<dbReference type="EMBL" id="MU839013">
    <property type="protein sequence ID" value="KAK1765855.1"/>
    <property type="molecule type" value="Genomic_DNA"/>
</dbReference>
<feature type="region of interest" description="Disordered" evidence="8">
    <location>
        <begin position="1"/>
        <end position="259"/>
    </location>
</feature>
<gene>
    <name evidence="9" type="ORF">QBC33DRAFT_542707</name>
</gene>
<dbReference type="RefSeq" id="XP_060282068.1">
    <property type="nucleotide sequence ID" value="XM_060428300.1"/>
</dbReference>
<comment type="caution">
    <text evidence="9">The sequence shown here is derived from an EMBL/GenBank/DDBJ whole genome shotgun (WGS) entry which is preliminary data.</text>
</comment>
<dbReference type="GeneID" id="85311487"/>
<reference evidence="9" key="1">
    <citation type="submission" date="2023-06" db="EMBL/GenBank/DDBJ databases">
        <title>Genome-scale phylogeny and comparative genomics of the fungal order Sordariales.</title>
        <authorList>
            <consortium name="Lawrence Berkeley National Laboratory"/>
            <person name="Hensen N."/>
            <person name="Bonometti L."/>
            <person name="Westerberg I."/>
            <person name="Brannstrom I.O."/>
            <person name="Guillou S."/>
            <person name="Cros-Aarteil S."/>
            <person name="Calhoun S."/>
            <person name="Haridas S."/>
            <person name="Kuo A."/>
            <person name="Mondo S."/>
            <person name="Pangilinan J."/>
            <person name="Riley R."/>
            <person name="Labutti K."/>
            <person name="Andreopoulos B."/>
            <person name="Lipzen A."/>
            <person name="Chen C."/>
            <person name="Yanf M."/>
            <person name="Daum C."/>
            <person name="Ng V."/>
            <person name="Clum A."/>
            <person name="Steindorff A."/>
            <person name="Ohm R."/>
            <person name="Martin F."/>
            <person name="Silar P."/>
            <person name="Natvig D."/>
            <person name="Lalanne C."/>
            <person name="Gautier V."/>
            <person name="Ament-Velasquez S.L."/>
            <person name="Kruys A."/>
            <person name="Hutchinson M.I."/>
            <person name="Powell A.J."/>
            <person name="Barry K."/>
            <person name="Miller A.N."/>
            <person name="Grigoriev I.V."/>
            <person name="Debuchy R."/>
            <person name="Gladieux P."/>
            <person name="Thoren M.H."/>
            <person name="Johannesson H."/>
        </authorList>
    </citation>
    <scope>NUCLEOTIDE SEQUENCE</scope>
    <source>
        <strain evidence="9">8032-3</strain>
    </source>
</reference>
<evidence type="ECO:0000313" key="10">
    <source>
        <dbReference type="Proteomes" id="UP001244011"/>
    </source>
</evidence>
<evidence type="ECO:0008006" key="11">
    <source>
        <dbReference type="Google" id="ProtNLM"/>
    </source>
</evidence>
<keyword evidence="5" id="KW-0811">Translocation</keyword>
<accession>A0AAJ0FM78</accession>
<keyword evidence="3" id="KW-0509">mRNA transport</keyword>
<evidence type="ECO:0000256" key="4">
    <source>
        <dbReference type="ARBA" id="ARBA00022927"/>
    </source>
</evidence>
<dbReference type="GO" id="GO:0005643">
    <property type="term" value="C:nuclear pore"/>
    <property type="evidence" value="ECO:0007669"/>
    <property type="project" value="UniProtKB-SubCell"/>
</dbReference>
<feature type="compositionally biased region" description="Polar residues" evidence="8">
    <location>
        <begin position="153"/>
        <end position="174"/>
    </location>
</feature>
<dbReference type="PANTHER" id="PTHR13437">
    <property type="entry name" value="NUCLEOPORIN P58/P45 NUCLEOPORIN-LIKE PROTEIN 1"/>
    <property type="match status" value="1"/>
</dbReference>
<dbReference type="Pfam" id="PF13634">
    <property type="entry name" value="Nucleoporin_FG"/>
    <property type="match status" value="2"/>
</dbReference>
<keyword evidence="6" id="KW-0906">Nuclear pore complex</keyword>
<feature type="compositionally biased region" description="Low complexity" evidence="8">
    <location>
        <begin position="38"/>
        <end position="51"/>
    </location>
</feature>
<dbReference type="GO" id="GO:0008139">
    <property type="term" value="F:nuclear localization sequence binding"/>
    <property type="evidence" value="ECO:0007669"/>
    <property type="project" value="InterPro"/>
</dbReference>
<evidence type="ECO:0000256" key="5">
    <source>
        <dbReference type="ARBA" id="ARBA00023010"/>
    </source>
</evidence>
<evidence type="ECO:0000256" key="6">
    <source>
        <dbReference type="ARBA" id="ARBA00023132"/>
    </source>
</evidence>
<keyword evidence="7" id="KW-0539">Nucleus</keyword>
<dbReference type="GO" id="GO:0051028">
    <property type="term" value="P:mRNA transport"/>
    <property type="evidence" value="ECO:0007669"/>
    <property type="project" value="UniProtKB-KW"/>
</dbReference>
<evidence type="ECO:0000256" key="2">
    <source>
        <dbReference type="ARBA" id="ARBA00022448"/>
    </source>
</evidence>
<keyword evidence="2" id="KW-0813">Transport</keyword>
<dbReference type="GO" id="GO:0017056">
    <property type="term" value="F:structural constituent of nuclear pore"/>
    <property type="evidence" value="ECO:0007669"/>
    <property type="project" value="InterPro"/>
</dbReference>
<keyword evidence="10" id="KW-1185">Reference proteome</keyword>
<feature type="compositionally biased region" description="Polar residues" evidence="8">
    <location>
        <begin position="249"/>
        <end position="259"/>
    </location>
</feature>
<evidence type="ECO:0000256" key="7">
    <source>
        <dbReference type="ARBA" id="ARBA00023242"/>
    </source>
</evidence>
<dbReference type="InterPro" id="IPR025574">
    <property type="entry name" value="Nucleoporin_FG_rpt"/>
</dbReference>
<feature type="compositionally biased region" description="Low complexity" evidence="8">
    <location>
        <begin position="135"/>
        <end position="147"/>
    </location>
</feature>
<dbReference type="Pfam" id="PF21121">
    <property type="entry name" value="Nup49_C"/>
    <property type="match status" value="1"/>
</dbReference>
<sequence>MAFTRSASGPGGLSINTSGANLFGSATSQPPAAGGLFGSTSASTSQPAQSGGLFGTASTSQQPQSTGSLFGSTTSQPQRTGGLFGSAQPLSQPQQTGGLFGSTTTISQPQQTGGLFGSIATSQPQQTGGMFGSTPAAQQQQQPQQQAGGLFGNTATQQQRPGGLFGSTTSAQPQQGGGMFGSLQNTQPAQQGGLFGASTQQQQQQQQQQQLQQQQQQQPQQTTGGLFGGSVAGTGGALGQNRPGGSLFGSLNQPTAQPQQTNAFGQSVLGSGLTLGQSTQQQQVVPGVRIDVSNIRPTTRFNDLQEDLQNRIAEIDRAIQGFIAQKNELDAFMPAHGEQLSCIPTDVNFVGRKASGVESALTGDAVAVKQLRELVKVDADNARLSFKAVDNLKLPTAYHQAGLWSTRGQQGGTGGGAGDADGESNSVLVDFFSRTADEMGDTMKKFEGNLTEIELHLHAVQGNVLEQLQRVAATPKDGVQNRADEKVVELAAVLRDFEESILQVAGVVGGAREGMTSLQLGELLGNGSNGVR</sequence>
<evidence type="ECO:0000256" key="8">
    <source>
        <dbReference type="SAM" id="MobiDB-lite"/>
    </source>
</evidence>
<keyword evidence="4" id="KW-0653">Protein transport</keyword>
<evidence type="ECO:0000256" key="1">
    <source>
        <dbReference type="ARBA" id="ARBA00004567"/>
    </source>
</evidence>
<feature type="compositionally biased region" description="Polar residues" evidence="8">
    <location>
        <begin position="56"/>
        <end position="79"/>
    </location>
</feature>
<evidence type="ECO:0000256" key="3">
    <source>
        <dbReference type="ARBA" id="ARBA00022816"/>
    </source>
</evidence>
<feature type="compositionally biased region" description="Gly residues" evidence="8">
    <location>
        <begin position="225"/>
        <end position="238"/>
    </location>
</feature>
<dbReference type="GO" id="GO:0015031">
    <property type="term" value="P:protein transport"/>
    <property type="evidence" value="ECO:0007669"/>
    <property type="project" value="UniProtKB-KW"/>
</dbReference>
<dbReference type="Proteomes" id="UP001244011">
    <property type="component" value="Unassembled WGS sequence"/>
</dbReference>
<protein>
    <recommendedName>
        <fullName evidence="11">Nucleoporin NUP49/NSP49</fullName>
    </recommendedName>
</protein>
<feature type="compositionally biased region" description="Polar residues" evidence="8">
    <location>
        <begin position="14"/>
        <end position="30"/>
    </location>
</feature>
<comment type="subcellular location">
    <subcellularLocation>
        <location evidence="1">Nucleus</location>
        <location evidence="1">Nuclear pore complex</location>
    </subcellularLocation>
</comment>
<dbReference type="PANTHER" id="PTHR13437:SF2">
    <property type="entry name" value="NUCLEOPORIN P58_P45"/>
    <property type="match status" value="1"/>
</dbReference>
<organism evidence="9 10">
    <name type="scientific">Phialemonium atrogriseum</name>
    <dbReference type="NCBI Taxonomy" id="1093897"/>
    <lineage>
        <taxon>Eukaryota</taxon>
        <taxon>Fungi</taxon>
        <taxon>Dikarya</taxon>
        <taxon>Ascomycota</taxon>
        <taxon>Pezizomycotina</taxon>
        <taxon>Sordariomycetes</taxon>
        <taxon>Sordariomycetidae</taxon>
        <taxon>Cephalothecales</taxon>
        <taxon>Cephalothecaceae</taxon>
        <taxon>Phialemonium</taxon>
    </lineage>
</organism>
<feature type="compositionally biased region" description="Low complexity" evidence="8">
    <location>
        <begin position="200"/>
        <end position="224"/>
    </location>
</feature>
<proteinExistence type="predicted"/>
<dbReference type="AlphaFoldDB" id="A0AAJ0FM78"/>
<name>A0AAJ0FM78_9PEZI</name>
<dbReference type="InterPro" id="IPR024882">
    <property type="entry name" value="NUP58/p45/49"/>
</dbReference>